<evidence type="ECO:0000313" key="2">
    <source>
        <dbReference type="EMBL" id="KAK4872925.1"/>
    </source>
</evidence>
<proteinExistence type="predicted"/>
<dbReference type="Pfam" id="PF13086">
    <property type="entry name" value="AAA_11"/>
    <property type="match status" value="1"/>
</dbReference>
<dbReference type="InterPro" id="IPR041677">
    <property type="entry name" value="DNA2/NAM7_AAA_11"/>
</dbReference>
<dbReference type="GO" id="GO:0031380">
    <property type="term" value="C:nuclear RNA-directed RNA polymerase complex"/>
    <property type="evidence" value="ECO:0007669"/>
    <property type="project" value="TreeGrafter"/>
</dbReference>
<dbReference type="GO" id="GO:0004386">
    <property type="term" value="F:helicase activity"/>
    <property type="evidence" value="ECO:0007669"/>
    <property type="project" value="InterPro"/>
</dbReference>
<dbReference type="PANTHER" id="PTHR10887:SF341">
    <property type="entry name" value="NFX1-TYPE ZINC FINGER-CONTAINING PROTEIN 1"/>
    <property type="match status" value="1"/>
</dbReference>
<evidence type="ECO:0000259" key="1">
    <source>
        <dbReference type="Pfam" id="PF13086"/>
    </source>
</evidence>
<dbReference type="Proteomes" id="UP001353858">
    <property type="component" value="Unassembled WGS sequence"/>
</dbReference>
<comment type="caution">
    <text evidence="2">The sequence shown here is derived from an EMBL/GenBank/DDBJ whole genome shotgun (WGS) entry which is preliminary data.</text>
</comment>
<evidence type="ECO:0000313" key="3">
    <source>
        <dbReference type="Proteomes" id="UP001353858"/>
    </source>
</evidence>
<feature type="domain" description="DNA2/NAM7 helicase helicase" evidence="1">
    <location>
        <begin position="57"/>
        <end position="448"/>
    </location>
</feature>
<reference evidence="3" key="1">
    <citation type="submission" date="2023-01" db="EMBL/GenBank/DDBJ databases">
        <title>Key to firefly adult light organ development and bioluminescence: homeobox transcription factors regulate luciferase expression and transportation to peroxisome.</title>
        <authorList>
            <person name="Fu X."/>
        </authorList>
    </citation>
    <scope>NUCLEOTIDE SEQUENCE [LARGE SCALE GENOMIC DNA]</scope>
</reference>
<gene>
    <name evidence="2" type="ORF">RN001_014954</name>
</gene>
<dbReference type="InterPro" id="IPR027417">
    <property type="entry name" value="P-loop_NTPase"/>
</dbReference>
<dbReference type="EMBL" id="JARPUR010000007">
    <property type="protein sequence ID" value="KAK4872925.1"/>
    <property type="molecule type" value="Genomic_DNA"/>
</dbReference>
<dbReference type="Gene3D" id="3.40.50.300">
    <property type="entry name" value="P-loop containing nucleotide triphosphate hydrolases"/>
    <property type="match status" value="2"/>
</dbReference>
<dbReference type="SUPFAM" id="SSF52540">
    <property type="entry name" value="P-loop containing nucleoside triphosphate hydrolases"/>
    <property type="match status" value="1"/>
</dbReference>
<accession>A0AAN7SNC0</accession>
<dbReference type="InterPro" id="IPR045055">
    <property type="entry name" value="DNA2/NAM7-like"/>
</dbReference>
<dbReference type="AlphaFoldDB" id="A0AAN7SNC0"/>
<dbReference type="GO" id="GO:0031048">
    <property type="term" value="P:regulatory ncRNA-mediated heterochromatin formation"/>
    <property type="evidence" value="ECO:0007669"/>
    <property type="project" value="TreeGrafter"/>
</dbReference>
<dbReference type="PANTHER" id="PTHR10887">
    <property type="entry name" value="DNA2/NAM7 HELICASE FAMILY"/>
    <property type="match status" value="1"/>
</dbReference>
<name>A0AAN7SNC0_9COLE</name>
<protein>
    <recommendedName>
        <fullName evidence="1">DNA2/NAM7 helicase helicase domain-containing protein</fullName>
    </recommendedName>
</protein>
<sequence length="492" mass="57925">MVDCSVNFDSYYHTLKALQSKDAAEFPMKKYIIDLKSDIDTIFHFDSTSKLDIETLKLNAGQYNAFRSALTKEFVIIQGVSGTGKTFLGIKIIKTLMENINYKPILVLCLTTNTLDEYVDSLIDTTLKIVRIGAPLRSARFKQFTLKNHQKLFKNIDNANVNQYKDLKKKICSCLQNCYDYIHILEDIHSNSVIIHFKKFSEIDTNIISSWFFNASDQELIDWLVGKKSTESNGFERNTLKPIQEDQENLVEFNEIFYRELRTRSKIYEDIDYKIIIKNDHRLTSIQELKFRINEIKRQKEDNELALEDQLIYLQMRLRNQKHVKELNKPDTCDLQNPHSMSADDRWQLYRYWLEQYRQYLTNKSNEMLDHCTVLYKEYEKIKHGFDLGLMQSMRVVGITVDAVAQYQTVVQLLDSPIVIVEEADQILEPHVITLLSSHCKHLILMGERKPKLFTSRHYIERHFNLNMSLLGRMLRNNIHSHLLKKNELSNQ</sequence>
<organism evidence="2 3">
    <name type="scientific">Aquatica leii</name>
    <dbReference type="NCBI Taxonomy" id="1421715"/>
    <lineage>
        <taxon>Eukaryota</taxon>
        <taxon>Metazoa</taxon>
        <taxon>Ecdysozoa</taxon>
        <taxon>Arthropoda</taxon>
        <taxon>Hexapoda</taxon>
        <taxon>Insecta</taxon>
        <taxon>Pterygota</taxon>
        <taxon>Neoptera</taxon>
        <taxon>Endopterygota</taxon>
        <taxon>Coleoptera</taxon>
        <taxon>Polyphaga</taxon>
        <taxon>Elateriformia</taxon>
        <taxon>Elateroidea</taxon>
        <taxon>Lampyridae</taxon>
        <taxon>Luciolinae</taxon>
        <taxon>Aquatica</taxon>
    </lineage>
</organism>
<keyword evidence="3" id="KW-1185">Reference proteome</keyword>